<evidence type="ECO:0000313" key="6">
    <source>
        <dbReference type="EMBL" id="KAK3055145.1"/>
    </source>
</evidence>
<dbReference type="PANTHER" id="PTHR11360">
    <property type="entry name" value="MONOCARBOXYLATE TRANSPORTER"/>
    <property type="match status" value="1"/>
</dbReference>
<comment type="similarity">
    <text evidence="2">Belongs to the major facilitator superfamily. Monocarboxylate porter (TC 2.A.1.13) family.</text>
</comment>
<comment type="caution">
    <text evidence="6">The sequence shown here is derived from an EMBL/GenBank/DDBJ whole genome shotgun (WGS) entry which is preliminary data.</text>
</comment>
<dbReference type="AlphaFoldDB" id="A0AAJ0DR68"/>
<feature type="transmembrane region" description="Helical" evidence="4">
    <location>
        <begin position="355"/>
        <end position="376"/>
    </location>
</feature>
<dbReference type="Proteomes" id="UP001271007">
    <property type="component" value="Unassembled WGS sequence"/>
</dbReference>
<feature type="transmembrane region" description="Helical" evidence="4">
    <location>
        <begin position="215"/>
        <end position="233"/>
    </location>
</feature>
<dbReference type="Gene3D" id="1.20.1250.20">
    <property type="entry name" value="MFS general substrate transporter like domains"/>
    <property type="match status" value="2"/>
</dbReference>
<evidence type="ECO:0000256" key="2">
    <source>
        <dbReference type="ARBA" id="ARBA00006727"/>
    </source>
</evidence>
<feature type="transmembrane region" description="Helical" evidence="4">
    <location>
        <begin position="388"/>
        <end position="419"/>
    </location>
</feature>
<dbReference type="SUPFAM" id="SSF103473">
    <property type="entry name" value="MFS general substrate transporter"/>
    <property type="match status" value="1"/>
</dbReference>
<dbReference type="GO" id="GO:0022857">
    <property type="term" value="F:transmembrane transporter activity"/>
    <property type="evidence" value="ECO:0007669"/>
    <property type="project" value="InterPro"/>
</dbReference>
<feature type="domain" description="Major facilitator superfamily (MFS) profile" evidence="5">
    <location>
        <begin position="88"/>
        <end position="479"/>
    </location>
</feature>
<feature type="compositionally biased region" description="Low complexity" evidence="3">
    <location>
        <begin position="61"/>
        <end position="72"/>
    </location>
</feature>
<dbReference type="GO" id="GO:0016020">
    <property type="term" value="C:membrane"/>
    <property type="evidence" value="ECO:0007669"/>
    <property type="project" value="UniProtKB-SubCell"/>
</dbReference>
<evidence type="ECO:0000256" key="1">
    <source>
        <dbReference type="ARBA" id="ARBA00004141"/>
    </source>
</evidence>
<feature type="transmembrane region" description="Helical" evidence="4">
    <location>
        <begin position="431"/>
        <end position="451"/>
    </location>
</feature>
<keyword evidence="7" id="KW-1185">Reference proteome</keyword>
<evidence type="ECO:0000313" key="7">
    <source>
        <dbReference type="Proteomes" id="UP001271007"/>
    </source>
</evidence>
<feature type="transmembrane region" description="Helical" evidence="4">
    <location>
        <begin position="286"/>
        <end position="312"/>
    </location>
</feature>
<feature type="transmembrane region" description="Helical" evidence="4">
    <location>
        <begin position="245"/>
        <end position="265"/>
    </location>
</feature>
<dbReference type="InterPro" id="IPR050327">
    <property type="entry name" value="Proton-linked_MCT"/>
</dbReference>
<name>A0AAJ0DR68_9PEZI</name>
<feature type="compositionally biased region" description="Polar residues" evidence="3">
    <location>
        <begin position="15"/>
        <end position="45"/>
    </location>
</feature>
<dbReference type="InterPro" id="IPR036259">
    <property type="entry name" value="MFS_trans_sf"/>
</dbReference>
<feature type="transmembrane region" description="Helical" evidence="4">
    <location>
        <begin position="457"/>
        <end position="482"/>
    </location>
</feature>
<feature type="transmembrane region" description="Helical" evidence="4">
    <location>
        <begin position="181"/>
        <end position="208"/>
    </location>
</feature>
<comment type="subcellular location">
    <subcellularLocation>
        <location evidence="1">Membrane</location>
        <topology evidence="1">Multi-pass membrane protein</topology>
    </subcellularLocation>
</comment>
<dbReference type="PANTHER" id="PTHR11360:SF177">
    <property type="entry name" value="RIBOFLAVIN TRANSPORTER MCH5"/>
    <property type="match status" value="1"/>
</dbReference>
<feature type="transmembrane region" description="Helical" evidence="4">
    <location>
        <begin position="156"/>
        <end position="175"/>
    </location>
</feature>
<evidence type="ECO:0000259" key="5">
    <source>
        <dbReference type="PROSITE" id="PS50850"/>
    </source>
</evidence>
<dbReference type="PROSITE" id="PS50850">
    <property type="entry name" value="MFS"/>
    <property type="match status" value="1"/>
</dbReference>
<protein>
    <recommendedName>
        <fullName evidence="5">Major facilitator superfamily (MFS) profile domain-containing protein</fullName>
    </recommendedName>
</protein>
<dbReference type="CDD" id="cd17352">
    <property type="entry name" value="MFS_MCT_SLC16"/>
    <property type="match status" value="1"/>
</dbReference>
<sequence length="491" mass="52851">MSTSFKGSTPGPDFHNNSTGNPRSIISQQISSVAETETGWQQHLPPSSDYLAERRHDEEGAQPGAAASPAPSTKNETIYPEGGTQAWLVVLGSFCGLVAGLGLMNTIGVYQAYVSDNQLSEYNESQIGWIFSLYIFLSFGCGLLVGPVFDRHGPRLLVAAGSILVLLCTFLMSISTQYWHFMLTFGVLGGTGTSLIFTPAIAAIGHWFMAKRGNATGVAAAGGSIGGVIYPLMLQRLFVSVGWGWALRIQAFTFLLLLIIANMFIRSRLPPKPGGNSMPDFKILRRNAFSLLTVGTYLMEWALFTPIAYLTIYSIQSGAMSREFAVQLVAIFNASSCIGRWAPGWAADRFGRFNLMLITLTICMISAFAFWLPGAVLSDGSHPGTNKAIVALTIVYCIFGGFGSGANISLTPVCVGLMCDTQEYGRYYSTCYSLVAIGTLTGTPIAGAIIAANGGAFWGITIWTGINYLLALVCFTASRVLLTGWKFNKIY</sequence>
<organism evidence="6 7">
    <name type="scientific">Extremus antarcticus</name>
    <dbReference type="NCBI Taxonomy" id="702011"/>
    <lineage>
        <taxon>Eukaryota</taxon>
        <taxon>Fungi</taxon>
        <taxon>Dikarya</taxon>
        <taxon>Ascomycota</taxon>
        <taxon>Pezizomycotina</taxon>
        <taxon>Dothideomycetes</taxon>
        <taxon>Dothideomycetidae</taxon>
        <taxon>Mycosphaerellales</taxon>
        <taxon>Extremaceae</taxon>
        <taxon>Extremus</taxon>
    </lineage>
</organism>
<feature type="transmembrane region" description="Helical" evidence="4">
    <location>
        <begin position="127"/>
        <end position="149"/>
    </location>
</feature>
<gene>
    <name evidence="6" type="ORF">LTR09_003698</name>
</gene>
<accession>A0AAJ0DR68</accession>
<dbReference type="EMBL" id="JAWDJX010000009">
    <property type="protein sequence ID" value="KAK3055145.1"/>
    <property type="molecule type" value="Genomic_DNA"/>
</dbReference>
<feature type="transmembrane region" description="Helical" evidence="4">
    <location>
        <begin position="86"/>
        <end position="107"/>
    </location>
</feature>
<feature type="region of interest" description="Disordered" evidence="3">
    <location>
        <begin position="1"/>
        <end position="76"/>
    </location>
</feature>
<keyword evidence="4" id="KW-1133">Transmembrane helix</keyword>
<dbReference type="InterPro" id="IPR020846">
    <property type="entry name" value="MFS_dom"/>
</dbReference>
<reference evidence="6" key="1">
    <citation type="submission" date="2023-04" db="EMBL/GenBank/DDBJ databases">
        <title>Black Yeasts Isolated from many extreme environments.</title>
        <authorList>
            <person name="Coleine C."/>
            <person name="Stajich J.E."/>
            <person name="Selbmann L."/>
        </authorList>
    </citation>
    <scope>NUCLEOTIDE SEQUENCE</scope>
    <source>
        <strain evidence="6">CCFEE 5312</strain>
    </source>
</reference>
<feature type="transmembrane region" description="Helical" evidence="4">
    <location>
        <begin position="324"/>
        <end position="343"/>
    </location>
</feature>
<keyword evidence="4" id="KW-0812">Transmembrane</keyword>
<evidence type="ECO:0000256" key="4">
    <source>
        <dbReference type="SAM" id="Phobius"/>
    </source>
</evidence>
<dbReference type="InterPro" id="IPR011701">
    <property type="entry name" value="MFS"/>
</dbReference>
<evidence type="ECO:0000256" key="3">
    <source>
        <dbReference type="SAM" id="MobiDB-lite"/>
    </source>
</evidence>
<keyword evidence="4" id="KW-0472">Membrane</keyword>
<proteinExistence type="inferred from homology"/>
<dbReference type="Pfam" id="PF07690">
    <property type="entry name" value="MFS_1"/>
    <property type="match status" value="1"/>
</dbReference>